<feature type="region of interest" description="Disordered" evidence="2">
    <location>
        <begin position="221"/>
        <end position="247"/>
    </location>
</feature>
<dbReference type="PROSITE" id="PS00107">
    <property type="entry name" value="PROTEIN_KINASE_ATP"/>
    <property type="match status" value="1"/>
</dbReference>
<dbReference type="OrthoDB" id="548589at2759"/>
<feature type="binding site" evidence="1">
    <location>
        <position position="509"/>
    </location>
    <ligand>
        <name>ATP</name>
        <dbReference type="ChEBI" id="CHEBI:30616"/>
    </ligand>
</feature>
<dbReference type="InterPro" id="IPR008266">
    <property type="entry name" value="Tyr_kinase_AS"/>
</dbReference>
<evidence type="ECO:0000256" key="2">
    <source>
        <dbReference type="SAM" id="MobiDB-lite"/>
    </source>
</evidence>
<dbReference type="GO" id="GO:0005524">
    <property type="term" value="F:ATP binding"/>
    <property type="evidence" value="ECO:0007669"/>
    <property type="project" value="UniProtKB-UniRule"/>
</dbReference>
<feature type="compositionally biased region" description="Low complexity" evidence="2">
    <location>
        <begin position="221"/>
        <end position="231"/>
    </location>
</feature>
<evidence type="ECO:0000313" key="6">
    <source>
        <dbReference type="Proteomes" id="UP000613740"/>
    </source>
</evidence>
<feature type="compositionally biased region" description="Polar residues" evidence="2">
    <location>
        <begin position="434"/>
        <end position="451"/>
    </location>
</feature>
<dbReference type="SUPFAM" id="SSF56112">
    <property type="entry name" value="Protein kinase-like (PK-like)"/>
    <property type="match status" value="1"/>
</dbReference>
<comment type="caution">
    <text evidence="5">The sequence shown here is derived from an EMBL/GenBank/DDBJ whole genome shotgun (WGS) entry which is preliminary data.</text>
</comment>
<keyword evidence="3" id="KW-0472">Membrane</keyword>
<evidence type="ECO:0000313" key="5">
    <source>
        <dbReference type="EMBL" id="KAG2446651.1"/>
    </source>
</evidence>
<keyword evidence="1" id="KW-0547">Nucleotide-binding</keyword>
<dbReference type="Gene3D" id="1.10.510.10">
    <property type="entry name" value="Transferase(Phosphotransferase) domain 1"/>
    <property type="match status" value="1"/>
</dbReference>
<organism evidence="5 6">
    <name type="scientific">Chlamydomonas schloesseri</name>
    <dbReference type="NCBI Taxonomy" id="2026947"/>
    <lineage>
        <taxon>Eukaryota</taxon>
        <taxon>Viridiplantae</taxon>
        <taxon>Chlorophyta</taxon>
        <taxon>core chlorophytes</taxon>
        <taxon>Chlorophyceae</taxon>
        <taxon>CS clade</taxon>
        <taxon>Chlamydomonadales</taxon>
        <taxon>Chlamydomonadaceae</taxon>
        <taxon>Chlamydomonas</taxon>
    </lineage>
</organism>
<dbReference type="PROSITE" id="PS50011">
    <property type="entry name" value="PROTEIN_KINASE_DOM"/>
    <property type="match status" value="1"/>
</dbReference>
<keyword evidence="3" id="KW-1133">Transmembrane helix</keyword>
<name>A0A835WFW2_9CHLO</name>
<dbReference type="InterPro" id="IPR017441">
    <property type="entry name" value="Protein_kinase_ATP_BS"/>
</dbReference>
<sequence>MVVSIASGTTLRFTGLELVNMFGLVGSQLPVIRQSPGGRVEFVDCVKRRRVGLPTDAALVNMLSAARGGGVPGPQQVYKLSNYTFNTTRSPGTPVRMSNDAVLQLDYVVNVASDSSLAFQGLYFGGYVYVVNNSVYYPDYVVSQSCLDSRPGDECIAAYIQKLDQEAAAAAQAAAAPSDSGLSTTDTIVVAVVVPVGVVLLAAAGTAVLLTRRRRAARRAAAYGKGSSENGNGAGSGESKAARAGTGSVHRSSDIFMGFEPDAPPPVWTVEHEEEAAADFTTRAHEDDADSLDAAPGAMPARKGDAQAGTGMGGTDADAEAAAAAGGLSGPPARQASGRISRSHTGGLRPAFAAGQWGPNRPTGDQAGMVSASSAAPASGVPATPASGAASHRRDGNSAGYVRGGGAANGNGSHAAHEQEQQGLQHVATEVHGAQSQSNGGTPGTGDSVTVQPAEAPRPTDVAAELARMAREVRMQVKDVAIRIDTVLGTGAFGVVYGGIWQGIPVAVKTVVISASAERRKRALQEAALCQSIVHPNIIATYACELQPIGAPIASVASSEAATTDSGRTGFASIMPQIVDWRLYIIQELADGGPLSKLYGSPDIWPAPSAPKMVPVVALGLGIARAVAHLHSKRIIHGDLSPNNVMLKKDVAEPSGFAAKVGDFGLSVMLPQNQSHLSNLRMGTMFYMCPAVILKGQVGPASDVFSLGVILWELFHGRRAGVRTKEGPRYASTFPAFPPNCPRAYVNITLNCLQRQPVNRPASEVVAEHLDALLKALLAESS</sequence>
<proteinExistence type="predicted"/>
<feature type="domain" description="Protein kinase" evidence="4">
    <location>
        <begin position="482"/>
        <end position="774"/>
    </location>
</feature>
<dbReference type="CDD" id="cd14014">
    <property type="entry name" value="STKc_PknB_like"/>
    <property type="match status" value="1"/>
</dbReference>
<evidence type="ECO:0000256" key="1">
    <source>
        <dbReference type="PROSITE-ProRule" id="PRU10141"/>
    </source>
</evidence>
<evidence type="ECO:0000259" key="4">
    <source>
        <dbReference type="PROSITE" id="PS50011"/>
    </source>
</evidence>
<keyword evidence="6" id="KW-1185">Reference proteome</keyword>
<feature type="compositionally biased region" description="Low complexity" evidence="2">
    <location>
        <begin position="367"/>
        <end position="390"/>
    </location>
</feature>
<dbReference type="InterPro" id="IPR000719">
    <property type="entry name" value="Prot_kinase_dom"/>
</dbReference>
<keyword evidence="3" id="KW-0812">Transmembrane</keyword>
<evidence type="ECO:0000256" key="3">
    <source>
        <dbReference type="SAM" id="Phobius"/>
    </source>
</evidence>
<gene>
    <name evidence="5" type="ORF">HYH02_008222</name>
</gene>
<dbReference type="PROSITE" id="PS00109">
    <property type="entry name" value="PROTEIN_KINASE_TYR"/>
    <property type="match status" value="1"/>
</dbReference>
<feature type="region of interest" description="Disordered" evidence="2">
    <location>
        <begin position="282"/>
        <end position="458"/>
    </location>
</feature>
<dbReference type="Proteomes" id="UP000613740">
    <property type="component" value="Unassembled WGS sequence"/>
</dbReference>
<feature type="transmembrane region" description="Helical" evidence="3">
    <location>
        <begin position="188"/>
        <end position="210"/>
    </location>
</feature>
<reference evidence="5" key="1">
    <citation type="journal article" date="2020" name="bioRxiv">
        <title>Comparative genomics of Chlamydomonas.</title>
        <authorList>
            <person name="Craig R.J."/>
            <person name="Hasan A.R."/>
            <person name="Ness R.W."/>
            <person name="Keightley P.D."/>
        </authorList>
    </citation>
    <scope>NUCLEOTIDE SEQUENCE</scope>
    <source>
        <strain evidence="5">CCAP 11/173</strain>
    </source>
</reference>
<keyword evidence="1" id="KW-0067">ATP-binding</keyword>
<dbReference type="Gene3D" id="3.30.200.20">
    <property type="entry name" value="Phosphorylase Kinase, domain 1"/>
    <property type="match status" value="1"/>
</dbReference>
<dbReference type="GO" id="GO:0004674">
    <property type="term" value="F:protein serine/threonine kinase activity"/>
    <property type="evidence" value="ECO:0007669"/>
    <property type="project" value="TreeGrafter"/>
</dbReference>
<dbReference type="PANTHER" id="PTHR44329">
    <property type="entry name" value="SERINE/THREONINE-PROTEIN KINASE TNNI3K-RELATED"/>
    <property type="match status" value="1"/>
</dbReference>
<dbReference type="Pfam" id="PF00069">
    <property type="entry name" value="Pkinase"/>
    <property type="match status" value="1"/>
</dbReference>
<dbReference type="AlphaFoldDB" id="A0A835WFW2"/>
<dbReference type="PANTHER" id="PTHR44329:SF214">
    <property type="entry name" value="PROTEIN KINASE DOMAIN-CONTAINING PROTEIN"/>
    <property type="match status" value="1"/>
</dbReference>
<dbReference type="InterPro" id="IPR011009">
    <property type="entry name" value="Kinase-like_dom_sf"/>
</dbReference>
<accession>A0A835WFW2</accession>
<protein>
    <recommendedName>
        <fullName evidence="4">Protein kinase domain-containing protein</fullName>
    </recommendedName>
</protein>
<dbReference type="InterPro" id="IPR051681">
    <property type="entry name" value="Ser/Thr_Kinases-Pseudokinases"/>
</dbReference>
<dbReference type="EMBL" id="JAEHOD010000025">
    <property type="protein sequence ID" value="KAG2446651.1"/>
    <property type="molecule type" value="Genomic_DNA"/>
</dbReference>